<dbReference type="OMA" id="QRNDIID"/>
<sequence length="158" mass="19608">MFNIYQSREEFIENNKEQYEIEKSKQMLLIKKFNTVLSKRKFQDLLDLQKRYTNCQLECYSQFKDDFKSENRQQLLDCKNECKQPLYNLQNFLDQINYLSEKKMKNCTNRCYNQDYDATIKNPEIQLNNCNWVCYNKLDRRYRVYWTEQRDGLKKKFM</sequence>
<proteinExistence type="predicted"/>
<comment type="caution">
    <text evidence="1">The sequence shown here is derived from an EMBL/GenBank/DDBJ whole genome shotgun (WGS) entry which is preliminary data.</text>
</comment>
<accession>A0A0V0QXU9</accession>
<keyword evidence="2" id="KW-1185">Reference proteome</keyword>
<gene>
    <name evidence="1" type="ORF">PPERSA_09111</name>
</gene>
<dbReference type="Proteomes" id="UP000054937">
    <property type="component" value="Unassembled WGS sequence"/>
</dbReference>
<dbReference type="EMBL" id="LDAU01000092">
    <property type="protein sequence ID" value="KRX06709.1"/>
    <property type="molecule type" value="Genomic_DNA"/>
</dbReference>
<organism evidence="1 2">
    <name type="scientific">Pseudocohnilembus persalinus</name>
    <name type="common">Ciliate</name>
    <dbReference type="NCBI Taxonomy" id="266149"/>
    <lineage>
        <taxon>Eukaryota</taxon>
        <taxon>Sar</taxon>
        <taxon>Alveolata</taxon>
        <taxon>Ciliophora</taxon>
        <taxon>Intramacronucleata</taxon>
        <taxon>Oligohymenophorea</taxon>
        <taxon>Scuticociliatia</taxon>
        <taxon>Philasterida</taxon>
        <taxon>Pseudocohnilembidae</taxon>
        <taxon>Pseudocohnilembus</taxon>
    </lineage>
</organism>
<dbReference type="AlphaFoldDB" id="A0A0V0QXU9"/>
<name>A0A0V0QXU9_PSEPJ</name>
<reference evidence="1 2" key="1">
    <citation type="journal article" date="2015" name="Sci. Rep.">
        <title>Genome of the facultative scuticociliatosis pathogen Pseudocohnilembus persalinus provides insight into its virulence through horizontal gene transfer.</title>
        <authorList>
            <person name="Xiong J."/>
            <person name="Wang G."/>
            <person name="Cheng J."/>
            <person name="Tian M."/>
            <person name="Pan X."/>
            <person name="Warren A."/>
            <person name="Jiang C."/>
            <person name="Yuan D."/>
            <person name="Miao W."/>
        </authorList>
    </citation>
    <scope>NUCLEOTIDE SEQUENCE [LARGE SCALE GENOMIC DNA]</scope>
    <source>
        <strain evidence="1">36N120E</strain>
    </source>
</reference>
<dbReference type="OrthoDB" id="286884at2759"/>
<dbReference type="InParanoid" id="A0A0V0QXU9"/>
<evidence type="ECO:0000313" key="1">
    <source>
        <dbReference type="EMBL" id="KRX06709.1"/>
    </source>
</evidence>
<evidence type="ECO:0000313" key="2">
    <source>
        <dbReference type="Proteomes" id="UP000054937"/>
    </source>
</evidence>
<protein>
    <submittedName>
        <fullName evidence="1">Uncharacterized protein</fullName>
    </submittedName>
</protein>